<proteinExistence type="predicted"/>
<dbReference type="AlphaFoldDB" id="A0A0N7YKU8"/>
<keyword evidence="4" id="KW-1185">Reference proteome</keyword>
<protein>
    <submittedName>
        <fullName evidence="3">Uncharacterized protein</fullName>
    </submittedName>
</protein>
<reference evidence="3 4" key="2">
    <citation type="journal article" date="2015" name="Stand. Genomic Sci.">
        <title>Draft genome sequence of marine-derived Streptomyces sp. TP-A0598, a producer of anti-MRSA antibiotic lydicamycins.</title>
        <authorList>
            <person name="Komaki H."/>
            <person name="Ichikawa N."/>
            <person name="Hosoyama A."/>
            <person name="Fujita N."/>
            <person name="Igarashi Y."/>
        </authorList>
    </citation>
    <scope>NUCLEOTIDE SEQUENCE [LARGE SCALE GENOMIC DNA]</scope>
    <source>
        <strain evidence="3 4">NBRC 110027</strain>
    </source>
</reference>
<accession>A0A0N7YKU8</accession>
<keyword evidence="1" id="KW-1133">Transmembrane helix</keyword>
<dbReference type="Proteomes" id="UP000048965">
    <property type="component" value="Unassembled WGS sequence"/>
</dbReference>
<organism evidence="3 4">
    <name type="scientific">Streptomyces lydicamycinicus</name>
    <dbReference type="NCBI Taxonomy" id="1546107"/>
    <lineage>
        <taxon>Bacteria</taxon>
        <taxon>Bacillati</taxon>
        <taxon>Actinomycetota</taxon>
        <taxon>Actinomycetes</taxon>
        <taxon>Kitasatosporales</taxon>
        <taxon>Streptomycetaceae</taxon>
        <taxon>Streptomyces</taxon>
    </lineage>
</organism>
<feature type="signal peptide" evidence="2">
    <location>
        <begin position="1"/>
        <end position="22"/>
    </location>
</feature>
<keyword evidence="2" id="KW-0732">Signal</keyword>
<name>A0A0N7YKU8_9ACTN</name>
<dbReference type="RefSeq" id="WP_181018556.1">
    <property type="nucleotide sequence ID" value="NZ_BBNO01000002.1"/>
</dbReference>
<dbReference type="EMBL" id="BBNO01000002">
    <property type="protein sequence ID" value="GAO07011.1"/>
    <property type="molecule type" value="Genomic_DNA"/>
</dbReference>
<evidence type="ECO:0000313" key="3">
    <source>
        <dbReference type="EMBL" id="GAO07011.1"/>
    </source>
</evidence>
<sequence length="54" mass="5713">MKALLWCVLVLALLFNVATSFAFDGVQQVLVSVGSGVVVIGSAVGLFLMRTKRS</sequence>
<reference evidence="4" key="1">
    <citation type="submission" date="2014-09" db="EMBL/GenBank/DDBJ databases">
        <title>Whole genome shotgun sequence of Streptomyces sp. NBRC 110027.</title>
        <authorList>
            <person name="Komaki H."/>
            <person name="Ichikawa N."/>
            <person name="Katano-Makiyama Y."/>
            <person name="Hosoyama A."/>
            <person name="Hashimoto M."/>
            <person name="Uohara A."/>
            <person name="Kitahashi Y."/>
            <person name="Ohji S."/>
            <person name="Kimura A."/>
            <person name="Yamazoe A."/>
            <person name="Igarashi Y."/>
            <person name="Fujita N."/>
        </authorList>
    </citation>
    <scope>NUCLEOTIDE SEQUENCE [LARGE SCALE GENOMIC DNA]</scope>
    <source>
        <strain evidence="4">NBRC 110027</strain>
    </source>
</reference>
<keyword evidence="1" id="KW-0472">Membrane</keyword>
<feature type="transmembrane region" description="Helical" evidence="1">
    <location>
        <begin position="32"/>
        <end position="49"/>
    </location>
</feature>
<gene>
    <name evidence="3" type="ORF">TPA0598_02_02490</name>
</gene>
<comment type="caution">
    <text evidence="3">The sequence shown here is derived from an EMBL/GenBank/DDBJ whole genome shotgun (WGS) entry which is preliminary data.</text>
</comment>
<evidence type="ECO:0000313" key="4">
    <source>
        <dbReference type="Proteomes" id="UP000048965"/>
    </source>
</evidence>
<keyword evidence="1" id="KW-0812">Transmembrane</keyword>
<evidence type="ECO:0000256" key="1">
    <source>
        <dbReference type="SAM" id="Phobius"/>
    </source>
</evidence>
<feature type="chain" id="PRO_5006016467" evidence="2">
    <location>
        <begin position="23"/>
        <end position="54"/>
    </location>
</feature>
<evidence type="ECO:0000256" key="2">
    <source>
        <dbReference type="SAM" id="SignalP"/>
    </source>
</evidence>